<protein>
    <submittedName>
        <fullName evidence="1">Uncharacterized protein</fullName>
    </submittedName>
</protein>
<reference evidence="1 2" key="1">
    <citation type="journal article" date="2018" name="Front. Plant Sci.">
        <title>Red Clover (Trifolium pratense) and Zigzag Clover (T. medium) - A Picture of Genomic Similarities and Differences.</title>
        <authorList>
            <person name="Dluhosova J."/>
            <person name="Istvanek J."/>
            <person name="Nedelnik J."/>
            <person name="Repkova J."/>
        </authorList>
    </citation>
    <scope>NUCLEOTIDE SEQUENCE [LARGE SCALE GENOMIC DNA]</scope>
    <source>
        <strain evidence="2">cv. 10/8</strain>
        <tissue evidence="1">Leaf</tissue>
    </source>
</reference>
<dbReference type="AlphaFoldDB" id="A0A392S8X1"/>
<feature type="non-terminal residue" evidence="1">
    <location>
        <position position="48"/>
    </location>
</feature>
<evidence type="ECO:0000313" key="2">
    <source>
        <dbReference type="Proteomes" id="UP000265520"/>
    </source>
</evidence>
<proteinExistence type="predicted"/>
<keyword evidence="2" id="KW-1185">Reference proteome</keyword>
<organism evidence="1 2">
    <name type="scientific">Trifolium medium</name>
    <dbReference type="NCBI Taxonomy" id="97028"/>
    <lineage>
        <taxon>Eukaryota</taxon>
        <taxon>Viridiplantae</taxon>
        <taxon>Streptophyta</taxon>
        <taxon>Embryophyta</taxon>
        <taxon>Tracheophyta</taxon>
        <taxon>Spermatophyta</taxon>
        <taxon>Magnoliopsida</taxon>
        <taxon>eudicotyledons</taxon>
        <taxon>Gunneridae</taxon>
        <taxon>Pentapetalae</taxon>
        <taxon>rosids</taxon>
        <taxon>fabids</taxon>
        <taxon>Fabales</taxon>
        <taxon>Fabaceae</taxon>
        <taxon>Papilionoideae</taxon>
        <taxon>50 kb inversion clade</taxon>
        <taxon>NPAAA clade</taxon>
        <taxon>Hologalegina</taxon>
        <taxon>IRL clade</taxon>
        <taxon>Trifolieae</taxon>
        <taxon>Trifolium</taxon>
    </lineage>
</organism>
<accession>A0A392S8X1</accession>
<sequence>MFTKSLPRSRFFESGSVVGATRGGHGAMRRRVLACAGFVSVRGAMHMH</sequence>
<comment type="caution">
    <text evidence="1">The sequence shown here is derived from an EMBL/GenBank/DDBJ whole genome shotgun (WGS) entry which is preliminary data.</text>
</comment>
<evidence type="ECO:0000313" key="1">
    <source>
        <dbReference type="EMBL" id="MCI45331.1"/>
    </source>
</evidence>
<dbReference type="EMBL" id="LXQA010342707">
    <property type="protein sequence ID" value="MCI45331.1"/>
    <property type="molecule type" value="Genomic_DNA"/>
</dbReference>
<name>A0A392S8X1_9FABA</name>
<dbReference type="Proteomes" id="UP000265520">
    <property type="component" value="Unassembled WGS sequence"/>
</dbReference>